<dbReference type="Gene3D" id="3.40.30.10">
    <property type="entry name" value="Glutaredoxin"/>
    <property type="match status" value="1"/>
</dbReference>
<dbReference type="OrthoDB" id="5740960at2"/>
<dbReference type="PROSITE" id="PS50404">
    <property type="entry name" value="GST_NTER"/>
    <property type="match status" value="1"/>
</dbReference>
<dbReference type="SUPFAM" id="SSF52833">
    <property type="entry name" value="Thioredoxin-like"/>
    <property type="match status" value="1"/>
</dbReference>
<dbReference type="Pfam" id="PF00043">
    <property type="entry name" value="GST_C"/>
    <property type="match status" value="1"/>
</dbReference>
<dbReference type="PANTHER" id="PTHR44051">
    <property type="entry name" value="GLUTATHIONE S-TRANSFERASE-RELATED"/>
    <property type="match status" value="1"/>
</dbReference>
<name>A0A2R8AWU8_9RHOB</name>
<evidence type="ECO:0000313" key="5">
    <source>
        <dbReference type="Proteomes" id="UP000244904"/>
    </source>
</evidence>
<dbReference type="EMBL" id="OMOJ01000004">
    <property type="protein sequence ID" value="SPF80468.1"/>
    <property type="molecule type" value="Genomic_DNA"/>
</dbReference>
<keyword evidence="5" id="KW-1185">Reference proteome</keyword>
<dbReference type="PANTHER" id="PTHR44051:SF21">
    <property type="entry name" value="GLUTATHIONE S-TRANSFERASE FAMILY PROTEIN"/>
    <property type="match status" value="1"/>
</dbReference>
<sequence length="203" mass="22095">MLTLFHAPRSRSTRVLQLIYALGAENDVEIRVTDIPRRDGSGGADAGNPHPEKKVPVLVHDGVMIRESGAIMTHLTNLFPDAGLAPAVGTPDHGAYLGWMAWYGYVFEPVIMMKVTELENPVFTSSYRGWAEAQAVLDKALEGQDFLMGDTISAVDMLVVSPFNWLPALLPDTGPIRAWVDRCRADPSLAKAVAFDNKALPPA</sequence>
<evidence type="ECO:0000256" key="2">
    <source>
        <dbReference type="SAM" id="MobiDB-lite"/>
    </source>
</evidence>
<evidence type="ECO:0000256" key="1">
    <source>
        <dbReference type="RuleBase" id="RU003494"/>
    </source>
</evidence>
<dbReference type="CDD" id="cd03207">
    <property type="entry name" value="GST_C_8"/>
    <property type="match status" value="1"/>
</dbReference>
<evidence type="ECO:0000313" key="4">
    <source>
        <dbReference type="EMBL" id="SPF80468.1"/>
    </source>
</evidence>
<accession>A0A2R8AWU8</accession>
<organism evidence="4 5">
    <name type="scientific">Pseudoprimorskyibacter insulae</name>
    <dbReference type="NCBI Taxonomy" id="1695997"/>
    <lineage>
        <taxon>Bacteria</taxon>
        <taxon>Pseudomonadati</taxon>
        <taxon>Pseudomonadota</taxon>
        <taxon>Alphaproteobacteria</taxon>
        <taxon>Rhodobacterales</taxon>
        <taxon>Paracoccaceae</taxon>
        <taxon>Pseudoprimorskyibacter</taxon>
    </lineage>
</organism>
<comment type="similarity">
    <text evidence="1">Belongs to the GST superfamily.</text>
</comment>
<dbReference type="InterPro" id="IPR004045">
    <property type="entry name" value="Glutathione_S-Trfase_N"/>
</dbReference>
<protein>
    <recommendedName>
        <fullName evidence="3">GST N-terminal domain-containing protein</fullName>
    </recommendedName>
</protein>
<dbReference type="InterPro" id="IPR004046">
    <property type="entry name" value="GST_C"/>
</dbReference>
<dbReference type="SUPFAM" id="SSF47616">
    <property type="entry name" value="GST C-terminal domain-like"/>
    <property type="match status" value="1"/>
</dbReference>
<dbReference type="InterPro" id="IPR036282">
    <property type="entry name" value="Glutathione-S-Trfase_C_sf"/>
</dbReference>
<feature type="region of interest" description="Disordered" evidence="2">
    <location>
        <begin position="35"/>
        <end position="54"/>
    </location>
</feature>
<dbReference type="CDD" id="cd03046">
    <property type="entry name" value="GST_N_GTT1_like"/>
    <property type="match status" value="1"/>
</dbReference>
<dbReference type="AlphaFoldDB" id="A0A2R8AWU8"/>
<dbReference type="RefSeq" id="WP_108886329.1">
    <property type="nucleotide sequence ID" value="NZ_OMOJ01000004.1"/>
</dbReference>
<reference evidence="5" key="1">
    <citation type="submission" date="2018-03" db="EMBL/GenBank/DDBJ databases">
        <authorList>
            <person name="Rodrigo-Torres L."/>
            <person name="Arahal R. D."/>
            <person name="Lucena T."/>
        </authorList>
    </citation>
    <scope>NUCLEOTIDE SEQUENCE [LARGE SCALE GENOMIC DNA]</scope>
    <source>
        <strain evidence="5">CECT 8871</strain>
    </source>
</reference>
<dbReference type="Gene3D" id="1.20.1050.10">
    <property type="match status" value="1"/>
</dbReference>
<gene>
    <name evidence="4" type="ORF">PRI8871_02278</name>
</gene>
<dbReference type="Pfam" id="PF02798">
    <property type="entry name" value="GST_N"/>
    <property type="match status" value="1"/>
</dbReference>
<evidence type="ECO:0000259" key="3">
    <source>
        <dbReference type="PROSITE" id="PS50404"/>
    </source>
</evidence>
<feature type="domain" description="GST N-terminal" evidence="3">
    <location>
        <begin position="1"/>
        <end position="83"/>
    </location>
</feature>
<dbReference type="Proteomes" id="UP000244904">
    <property type="component" value="Unassembled WGS sequence"/>
</dbReference>
<proteinExistence type="inferred from homology"/>
<dbReference type="InterPro" id="IPR036249">
    <property type="entry name" value="Thioredoxin-like_sf"/>
</dbReference>